<protein>
    <submittedName>
        <fullName evidence="1">Uncharacterized protein</fullName>
    </submittedName>
</protein>
<name>A0ABT1R3F3_9HYPH</name>
<organism evidence="1 2">
    <name type="scientific">Shinella lacus</name>
    <dbReference type="NCBI Taxonomy" id="2654216"/>
    <lineage>
        <taxon>Bacteria</taxon>
        <taxon>Pseudomonadati</taxon>
        <taxon>Pseudomonadota</taxon>
        <taxon>Alphaproteobacteria</taxon>
        <taxon>Hyphomicrobiales</taxon>
        <taxon>Rhizobiaceae</taxon>
        <taxon>Shinella</taxon>
    </lineage>
</organism>
<sequence>MFSKITIVATTCLVLAAAGEAPEGTGGIMARPSDPEKAVQAEYENLKSKGTRDALELFIARHPEHPLADRAREDIKRLGK</sequence>
<dbReference type="EMBL" id="WHSB02000002">
    <property type="protein sequence ID" value="MCQ4629707.1"/>
    <property type="molecule type" value="Genomic_DNA"/>
</dbReference>
<evidence type="ECO:0000313" key="1">
    <source>
        <dbReference type="EMBL" id="MCQ4629707.1"/>
    </source>
</evidence>
<reference evidence="1" key="1">
    <citation type="submission" date="2021-07" db="EMBL/GenBank/DDBJ databases">
        <title>Shinella sp. nov., a novel member of the genus Shinella from water.</title>
        <authorList>
            <person name="Deng Y."/>
        </authorList>
    </citation>
    <scope>NUCLEOTIDE SEQUENCE</scope>
    <source>
        <strain evidence="1">CPCC 100929</strain>
    </source>
</reference>
<dbReference type="Proteomes" id="UP000996601">
    <property type="component" value="Unassembled WGS sequence"/>
</dbReference>
<dbReference type="RefSeq" id="WP_256115881.1">
    <property type="nucleotide sequence ID" value="NZ_WHSB02000002.1"/>
</dbReference>
<keyword evidence="2" id="KW-1185">Reference proteome</keyword>
<gene>
    <name evidence="1" type="ORF">GB927_006630</name>
</gene>
<accession>A0ABT1R3F3</accession>
<proteinExistence type="predicted"/>
<evidence type="ECO:0000313" key="2">
    <source>
        <dbReference type="Proteomes" id="UP000996601"/>
    </source>
</evidence>
<comment type="caution">
    <text evidence="1">The sequence shown here is derived from an EMBL/GenBank/DDBJ whole genome shotgun (WGS) entry which is preliminary data.</text>
</comment>